<feature type="transmembrane region" description="Helical" evidence="1">
    <location>
        <begin position="296"/>
        <end position="318"/>
    </location>
</feature>
<proteinExistence type="predicted"/>
<feature type="transmembrane region" description="Helical" evidence="1">
    <location>
        <begin position="404"/>
        <end position="423"/>
    </location>
</feature>
<feature type="transmembrane region" description="Helical" evidence="1">
    <location>
        <begin position="73"/>
        <end position="92"/>
    </location>
</feature>
<feature type="transmembrane region" description="Helical" evidence="1">
    <location>
        <begin position="218"/>
        <end position="242"/>
    </location>
</feature>
<feature type="transmembrane region" description="Helical" evidence="1">
    <location>
        <begin position="185"/>
        <end position="206"/>
    </location>
</feature>
<name>T1KQG0_TETUR</name>
<reference evidence="3" key="1">
    <citation type="submission" date="2011-08" db="EMBL/GenBank/DDBJ databases">
        <authorList>
            <person name="Rombauts S."/>
        </authorList>
    </citation>
    <scope>NUCLEOTIDE SEQUENCE</scope>
    <source>
        <strain evidence="3">London</strain>
    </source>
</reference>
<dbReference type="Proteomes" id="UP000015104">
    <property type="component" value="Unassembled WGS sequence"/>
</dbReference>
<dbReference type="EMBL" id="CAEY01000348">
    <property type="status" value="NOT_ANNOTATED_CDS"/>
    <property type="molecule type" value="Genomic_DNA"/>
</dbReference>
<protein>
    <recommendedName>
        <fullName evidence="4">Gustatory receptor</fullName>
    </recommendedName>
</protein>
<evidence type="ECO:0000313" key="2">
    <source>
        <dbReference type="EnsemblMetazoa" id="tetur17g03980.1"/>
    </source>
</evidence>
<keyword evidence="1" id="KW-0812">Transmembrane</keyword>
<feature type="transmembrane region" description="Helical" evidence="1">
    <location>
        <begin position="324"/>
        <end position="347"/>
    </location>
</feature>
<sequence>MKLFNHCQHYSLSSFKIKLINLLLGLPNDSLTSKETVEQLVKFEKLSIFFRASRFGFNQNESHQSTKTDYFSLIVRAIGQINLIRLVCLTIIDDEDYQLYLGDVAYKTKHRSMVNVLFAICFLIGVVNSELIFLYDKSGKYSVLTIYSEIIKNGFDPVHLQMTSNQAIKFHRTIHILINQLNRNFIFCCLFIGPGYYSILLLNLNFYKVKEFQFYSLAWSLVAIITTIIVIGKYFAIFGYLISIQVYHLFRLKSIVELANSYRSSECTDEHVSTLTKHTFVCLNDSEKCAKLTRNIVLCVFTVIAFVCDLFIFYGFIIRFHSPLFANSVGSIGCIGFIIIGFLSFIAREFIIKIDRLYSHLRAICRYNVFNVYSQFKLLQLMERIFEPNNGIQFGSITRIGKDFFVTFMVEIGSSLILFTLNFKRYF</sequence>
<keyword evidence="1" id="KW-1133">Transmembrane helix</keyword>
<evidence type="ECO:0008006" key="4">
    <source>
        <dbReference type="Google" id="ProtNLM"/>
    </source>
</evidence>
<dbReference type="AlphaFoldDB" id="T1KQG0"/>
<reference evidence="2" key="2">
    <citation type="submission" date="2015-06" db="UniProtKB">
        <authorList>
            <consortium name="EnsemblMetazoa"/>
        </authorList>
    </citation>
    <scope>IDENTIFICATION</scope>
</reference>
<organism evidence="2 3">
    <name type="scientific">Tetranychus urticae</name>
    <name type="common">Two-spotted spider mite</name>
    <dbReference type="NCBI Taxonomy" id="32264"/>
    <lineage>
        <taxon>Eukaryota</taxon>
        <taxon>Metazoa</taxon>
        <taxon>Ecdysozoa</taxon>
        <taxon>Arthropoda</taxon>
        <taxon>Chelicerata</taxon>
        <taxon>Arachnida</taxon>
        <taxon>Acari</taxon>
        <taxon>Acariformes</taxon>
        <taxon>Trombidiformes</taxon>
        <taxon>Prostigmata</taxon>
        <taxon>Eleutherengona</taxon>
        <taxon>Raphignathae</taxon>
        <taxon>Tetranychoidea</taxon>
        <taxon>Tetranychidae</taxon>
        <taxon>Tetranychus</taxon>
    </lineage>
</organism>
<accession>T1KQG0</accession>
<keyword evidence="3" id="KW-1185">Reference proteome</keyword>
<evidence type="ECO:0000256" key="1">
    <source>
        <dbReference type="SAM" id="Phobius"/>
    </source>
</evidence>
<keyword evidence="1" id="KW-0472">Membrane</keyword>
<dbReference type="EnsemblMetazoa" id="tetur17g03980.1">
    <property type="protein sequence ID" value="tetur17g03980.1"/>
    <property type="gene ID" value="tetur17g03980"/>
</dbReference>
<dbReference type="HOGENOM" id="CLU_048807_0_0_1"/>
<evidence type="ECO:0000313" key="3">
    <source>
        <dbReference type="Proteomes" id="UP000015104"/>
    </source>
</evidence>
<feature type="transmembrane region" description="Helical" evidence="1">
    <location>
        <begin position="112"/>
        <end position="135"/>
    </location>
</feature>